<evidence type="ECO:0000313" key="1">
    <source>
        <dbReference type="EMBL" id="BAT06079.1"/>
    </source>
</evidence>
<accession>A0A0P0XHA6</accession>
<organism evidence="1 2">
    <name type="scientific">Oryza sativa subsp. japonica</name>
    <name type="common">Rice</name>
    <dbReference type="NCBI Taxonomy" id="39947"/>
    <lineage>
        <taxon>Eukaryota</taxon>
        <taxon>Viridiplantae</taxon>
        <taxon>Streptophyta</taxon>
        <taxon>Embryophyta</taxon>
        <taxon>Tracheophyta</taxon>
        <taxon>Spermatophyta</taxon>
        <taxon>Magnoliopsida</taxon>
        <taxon>Liliopsida</taxon>
        <taxon>Poales</taxon>
        <taxon>Poaceae</taxon>
        <taxon>BOP clade</taxon>
        <taxon>Oryzoideae</taxon>
        <taxon>Oryzeae</taxon>
        <taxon>Oryzinae</taxon>
        <taxon>Oryza</taxon>
        <taxon>Oryza sativa</taxon>
    </lineage>
</organism>
<evidence type="ECO:0000313" key="2">
    <source>
        <dbReference type="Proteomes" id="UP000059680"/>
    </source>
</evidence>
<dbReference type="InParanoid" id="A0A0P0XHA6"/>
<keyword evidence="2" id="KW-1185">Reference proteome</keyword>
<dbReference type="EMBL" id="AP014964">
    <property type="protein sequence ID" value="BAT06079.1"/>
    <property type="molecule type" value="Genomic_DNA"/>
</dbReference>
<name>A0A0P0XHA6_ORYSJ</name>
<dbReference type="PaxDb" id="39947-A0A0P0XHA6"/>
<reference evidence="1 2" key="3">
    <citation type="journal article" date="2013" name="Rice">
        <title>Improvement of the Oryza sativa Nipponbare reference genome using next generation sequence and optical map data.</title>
        <authorList>
            <person name="Kawahara Y."/>
            <person name="de la Bastide M."/>
            <person name="Hamilton J.P."/>
            <person name="Kanamori H."/>
            <person name="McCombie W.R."/>
            <person name="Ouyang S."/>
            <person name="Schwartz D.C."/>
            <person name="Tanaka T."/>
            <person name="Wu J."/>
            <person name="Zhou S."/>
            <person name="Childs K.L."/>
            <person name="Davidson R.M."/>
            <person name="Lin H."/>
            <person name="Quesada-Ocampo L."/>
            <person name="Vaillancourt B."/>
            <person name="Sakai H."/>
            <person name="Lee S.S."/>
            <person name="Kim J."/>
            <person name="Numa H."/>
            <person name="Itoh T."/>
            <person name="Buell C.R."/>
            <person name="Matsumoto T."/>
        </authorList>
    </citation>
    <scope>NUCLEOTIDE SEQUENCE [LARGE SCALE GENOMIC DNA]</scope>
    <source>
        <strain evidence="2">cv. Nipponbare</strain>
    </source>
</reference>
<proteinExistence type="predicted"/>
<dbReference type="AlphaFoldDB" id="A0A0P0XHA6"/>
<reference evidence="2" key="1">
    <citation type="journal article" date="2005" name="Nature">
        <title>The map-based sequence of the rice genome.</title>
        <authorList>
            <consortium name="International rice genome sequencing project (IRGSP)"/>
            <person name="Matsumoto T."/>
            <person name="Wu J."/>
            <person name="Kanamori H."/>
            <person name="Katayose Y."/>
            <person name="Fujisawa M."/>
            <person name="Namiki N."/>
            <person name="Mizuno H."/>
            <person name="Yamamoto K."/>
            <person name="Antonio B.A."/>
            <person name="Baba T."/>
            <person name="Sakata K."/>
            <person name="Nagamura Y."/>
            <person name="Aoki H."/>
            <person name="Arikawa K."/>
            <person name="Arita K."/>
            <person name="Bito T."/>
            <person name="Chiden Y."/>
            <person name="Fujitsuka N."/>
            <person name="Fukunaka R."/>
            <person name="Hamada M."/>
            <person name="Harada C."/>
            <person name="Hayashi A."/>
            <person name="Hijishita S."/>
            <person name="Honda M."/>
            <person name="Hosokawa S."/>
            <person name="Ichikawa Y."/>
            <person name="Idonuma A."/>
            <person name="Iijima M."/>
            <person name="Ikeda M."/>
            <person name="Ikeno M."/>
            <person name="Ito K."/>
            <person name="Ito S."/>
            <person name="Ito T."/>
            <person name="Ito Y."/>
            <person name="Ito Y."/>
            <person name="Iwabuchi A."/>
            <person name="Kamiya K."/>
            <person name="Karasawa W."/>
            <person name="Kurita K."/>
            <person name="Katagiri S."/>
            <person name="Kikuta A."/>
            <person name="Kobayashi H."/>
            <person name="Kobayashi N."/>
            <person name="Machita K."/>
            <person name="Maehara T."/>
            <person name="Masukawa M."/>
            <person name="Mizubayashi T."/>
            <person name="Mukai Y."/>
            <person name="Nagasaki H."/>
            <person name="Nagata Y."/>
            <person name="Naito S."/>
            <person name="Nakashima M."/>
            <person name="Nakama Y."/>
            <person name="Nakamichi Y."/>
            <person name="Nakamura M."/>
            <person name="Meguro A."/>
            <person name="Negishi M."/>
            <person name="Ohta I."/>
            <person name="Ohta T."/>
            <person name="Okamoto M."/>
            <person name="Ono N."/>
            <person name="Saji S."/>
            <person name="Sakaguchi M."/>
            <person name="Sakai K."/>
            <person name="Shibata M."/>
            <person name="Shimokawa T."/>
            <person name="Song J."/>
            <person name="Takazaki Y."/>
            <person name="Terasawa K."/>
            <person name="Tsugane M."/>
            <person name="Tsuji K."/>
            <person name="Ueda S."/>
            <person name="Waki K."/>
            <person name="Yamagata H."/>
            <person name="Yamamoto M."/>
            <person name="Yamamoto S."/>
            <person name="Yamane H."/>
            <person name="Yoshiki S."/>
            <person name="Yoshihara R."/>
            <person name="Yukawa K."/>
            <person name="Zhong H."/>
            <person name="Yano M."/>
            <person name="Yuan Q."/>
            <person name="Ouyang S."/>
            <person name="Liu J."/>
            <person name="Jones K.M."/>
            <person name="Gansberger K."/>
            <person name="Moffat K."/>
            <person name="Hill J."/>
            <person name="Bera J."/>
            <person name="Fadrosh D."/>
            <person name="Jin S."/>
            <person name="Johri S."/>
            <person name="Kim M."/>
            <person name="Overton L."/>
            <person name="Reardon M."/>
            <person name="Tsitrin T."/>
            <person name="Vuong H."/>
            <person name="Weaver B."/>
            <person name="Ciecko A."/>
            <person name="Tallon L."/>
            <person name="Jackson J."/>
            <person name="Pai G."/>
            <person name="Aken S.V."/>
            <person name="Utterback T."/>
            <person name="Reidmuller S."/>
            <person name="Feldblyum T."/>
            <person name="Hsiao J."/>
            <person name="Zismann V."/>
            <person name="Iobst S."/>
            <person name="de Vazeille A.R."/>
            <person name="Buell C.R."/>
            <person name="Ying K."/>
            <person name="Li Y."/>
            <person name="Lu T."/>
            <person name="Huang Y."/>
            <person name="Zhao Q."/>
            <person name="Feng Q."/>
            <person name="Zhang L."/>
            <person name="Zhu J."/>
            <person name="Weng Q."/>
            <person name="Mu J."/>
            <person name="Lu Y."/>
            <person name="Fan D."/>
            <person name="Liu Y."/>
            <person name="Guan J."/>
            <person name="Zhang Y."/>
            <person name="Yu S."/>
            <person name="Liu X."/>
            <person name="Zhang Y."/>
            <person name="Hong G."/>
            <person name="Han B."/>
            <person name="Choisne N."/>
            <person name="Demange N."/>
            <person name="Orjeda G."/>
            <person name="Samain S."/>
            <person name="Cattolico L."/>
            <person name="Pelletier E."/>
            <person name="Couloux A."/>
            <person name="Segurens B."/>
            <person name="Wincker P."/>
            <person name="D'Hont A."/>
            <person name="Scarpelli C."/>
            <person name="Weissenbach J."/>
            <person name="Salanoubat M."/>
            <person name="Quetier F."/>
            <person name="Yu Y."/>
            <person name="Kim H.R."/>
            <person name="Rambo T."/>
            <person name="Currie J."/>
            <person name="Collura K."/>
            <person name="Luo M."/>
            <person name="Yang T."/>
            <person name="Ammiraju J.S.S."/>
            <person name="Engler F."/>
            <person name="Soderlund C."/>
            <person name="Wing R.A."/>
            <person name="Palmer L.E."/>
            <person name="de la Bastide M."/>
            <person name="Spiegel L."/>
            <person name="Nascimento L."/>
            <person name="Zutavern T."/>
            <person name="O'Shaughnessy A."/>
            <person name="Dike S."/>
            <person name="Dedhia N."/>
            <person name="Preston R."/>
            <person name="Balija V."/>
            <person name="McCombie W.R."/>
            <person name="Chow T."/>
            <person name="Chen H."/>
            <person name="Chung M."/>
            <person name="Chen C."/>
            <person name="Shaw J."/>
            <person name="Wu H."/>
            <person name="Hsiao K."/>
            <person name="Chao Y."/>
            <person name="Chu M."/>
            <person name="Cheng C."/>
            <person name="Hour A."/>
            <person name="Lee P."/>
            <person name="Lin S."/>
            <person name="Lin Y."/>
            <person name="Liou J."/>
            <person name="Liu S."/>
            <person name="Hsing Y."/>
            <person name="Raghuvanshi S."/>
            <person name="Mohanty A."/>
            <person name="Bharti A.K."/>
            <person name="Gaur A."/>
            <person name="Gupta V."/>
            <person name="Kumar D."/>
            <person name="Ravi V."/>
            <person name="Vij S."/>
            <person name="Kapur A."/>
            <person name="Khurana P."/>
            <person name="Khurana P."/>
            <person name="Khurana J.P."/>
            <person name="Tyagi A.K."/>
            <person name="Gaikwad K."/>
            <person name="Singh A."/>
            <person name="Dalal V."/>
            <person name="Srivastava S."/>
            <person name="Dixit A."/>
            <person name="Pal A.K."/>
            <person name="Ghazi I.A."/>
            <person name="Yadav M."/>
            <person name="Pandit A."/>
            <person name="Bhargava A."/>
            <person name="Sureshbabu K."/>
            <person name="Batra K."/>
            <person name="Sharma T.R."/>
            <person name="Mohapatra T."/>
            <person name="Singh N.K."/>
            <person name="Messing J."/>
            <person name="Nelson A.B."/>
            <person name="Fuks G."/>
            <person name="Kavchok S."/>
            <person name="Keizer G."/>
            <person name="Linton E."/>
            <person name="Llaca V."/>
            <person name="Song R."/>
            <person name="Tanyolac B."/>
            <person name="Young S."/>
            <person name="Ho-Il K."/>
            <person name="Hahn J.H."/>
            <person name="Sangsakoo G."/>
            <person name="Vanavichit A."/>
            <person name="de Mattos Luiz.A.T."/>
            <person name="Zimmer P.D."/>
            <person name="Malone G."/>
            <person name="Dellagostin O."/>
            <person name="de Oliveira A.C."/>
            <person name="Bevan M."/>
            <person name="Bancroft I."/>
            <person name="Minx P."/>
            <person name="Cordum H."/>
            <person name="Wilson R."/>
            <person name="Cheng Z."/>
            <person name="Jin W."/>
            <person name="Jiang J."/>
            <person name="Leong S.A."/>
            <person name="Iwama H."/>
            <person name="Gojobori T."/>
            <person name="Itoh T."/>
            <person name="Niimura Y."/>
            <person name="Fujii Y."/>
            <person name="Habara T."/>
            <person name="Sakai H."/>
            <person name="Sato Y."/>
            <person name="Wilson G."/>
            <person name="Kumar K."/>
            <person name="McCouch S."/>
            <person name="Juretic N."/>
            <person name="Hoen D."/>
            <person name="Wright S."/>
            <person name="Bruskiewich R."/>
            <person name="Bureau T."/>
            <person name="Miyao A."/>
            <person name="Hirochika H."/>
            <person name="Nishikawa T."/>
            <person name="Kadowaki K."/>
            <person name="Sugiura M."/>
            <person name="Burr B."/>
            <person name="Sasaki T."/>
        </authorList>
    </citation>
    <scope>NUCLEOTIDE SEQUENCE [LARGE SCALE GENOMIC DNA]</scope>
    <source>
        <strain evidence="2">cv. Nipponbare</strain>
    </source>
</reference>
<dbReference type="Proteomes" id="UP000059680">
    <property type="component" value="Chromosome 8"/>
</dbReference>
<protein>
    <submittedName>
        <fullName evidence="1">Os08g0497400 protein</fullName>
    </submittedName>
</protein>
<sequence length="89" mass="10311">MRPSVLGVYAYELLLWARKELENLEVVTADDGGVAVATPCMATRLPLMAKERQRLQRNAPTYQVAKNAAWSTWRMYSGWRRQLQRSRMP</sequence>
<gene>
    <name evidence="1" type="ordered locus">Os08g0497400</name>
    <name evidence="1" type="ORF">OSNPB_080497400</name>
</gene>
<reference evidence="1 2" key="2">
    <citation type="journal article" date="2013" name="Plant Cell Physiol.">
        <title>Rice Annotation Project Database (RAP-DB): an integrative and interactive database for rice genomics.</title>
        <authorList>
            <person name="Sakai H."/>
            <person name="Lee S.S."/>
            <person name="Tanaka T."/>
            <person name="Numa H."/>
            <person name="Kim J."/>
            <person name="Kawahara Y."/>
            <person name="Wakimoto H."/>
            <person name="Yang C.C."/>
            <person name="Iwamoto M."/>
            <person name="Abe T."/>
            <person name="Yamada Y."/>
            <person name="Muto A."/>
            <person name="Inokuchi H."/>
            <person name="Ikemura T."/>
            <person name="Matsumoto T."/>
            <person name="Sasaki T."/>
            <person name="Itoh T."/>
        </authorList>
    </citation>
    <scope>NUCLEOTIDE SEQUENCE [LARGE SCALE GENOMIC DNA]</scope>
    <source>
        <strain evidence="2">cv. Nipponbare</strain>
    </source>
</reference>